<proteinExistence type="predicted"/>
<organism evidence="2 3">
    <name type="scientific">Nesidiocoris tenuis</name>
    <dbReference type="NCBI Taxonomy" id="355587"/>
    <lineage>
        <taxon>Eukaryota</taxon>
        <taxon>Metazoa</taxon>
        <taxon>Ecdysozoa</taxon>
        <taxon>Arthropoda</taxon>
        <taxon>Hexapoda</taxon>
        <taxon>Insecta</taxon>
        <taxon>Pterygota</taxon>
        <taxon>Neoptera</taxon>
        <taxon>Paraneoptera</taxon>
        <taxon>Hemiptera</taxon>
        <taxon>Heteroptera</taxon>
        <taxon>Panheteroptera</taxon>
        <taxon>Cimicomorpha</taxon>
        <taxon>Miridae</taxon>
        <taxon>Dicyphina</taxon>
        <taxon>Nesidiocoris</taxon>
    </lineage>
</organism>
<dbReference type="AlphaFoldDB" id="A0A6H5GJZ0"/>
<feature type="non-terminal residue" evidence="2">
    <location>
        <position position="147"/>
    </location>
</feature>
<evidence type="ECO:0000313" key="2">
    <source>
        <dbReference type="EMBL" id="CAB0001939.1"/>
    </source>
</evidence>
<feature type="compositionally biased region" description="Basic and acidic residues" evidence="1">
    <location>
        <begin position="22"/>
        <end position="31"/>
    </location>
</feature>
<evidence type="ECO:0000313" key="3">
    <source>
        <dbReference type="Proteomes" id="UP000479000"/>
    </source>
</evidence>
<dbReference type="Proteomes" id="UP000479000">
    <property type="component" value="Unassembled WGS sequence"/>
</dbReference>
<feature type="region of interest" description="Disordered" evidence="1">
    <location>
        <begin position="1"/>
        <end position="85"/>
    </location>
</feature>
<protein>
    <submittedName>
        <fullName evidence="2">Uncharacterized protein</fullName>
    </submittedName>
</protein>
<dbReference type="OrthoDB" id="2146116at2759"/>
<gene>
    <name evidence="2" type="ORF">NTEN_LOCUS7726</name>
</gene>
<keyword evidence="3" id="KW-1185">Reference proteome</keyword>
<sequence length="147" mass="16168">MDENMKQLVNFVSQAMNKHRSRDSLPRDLRSTRSYSPSLVGDGGTQTGGIPSDDDEVFFDRNSGTETVLPAAPPPADFVDSTSEPIMTTVPVRERHGSWRRAAGDVRREASGSQLGLSRISGIDLDRAHDNSDRKQFGQGIIHRLFG</sequence>
<dbReference type="EMBL" id="CADCXU010011809">
    <property type="protein sequence ID" value="CAB0001939.1"/>
    <property type="molecule type" value="Genomic_DNA"/>
</dbReference>
<reference evidence="2 3" key="1">
    <citation type="submission" date="2020-02" db="EMBL/GenBank/DDBJ databases">
        <authorList>
            <person name="Ferguson B K."/>
        </authorList>
    </citation>
    <scope>NUCLEOTIDE SEQUENCE [LARGE SCALE GENOMIC DNA]</scope>
</reference>
<name>A0A6H5GJZ0_9HEMI</name>
<accession>A0A6H5GJZ0</accession>
<evidence type="ECO:0000256" key="1">
    <source>
        <dbReference type="SAM" id="MobiDB-lite"/>
    </source>
</evidence>